<keyword evidence="2" id="KW-0677">Repeat</keyword>
<keyword evidence="3" id="KW-0539">Nucleus</keyword>
<feature type="domain" description="PRP1 splicing factor N-terminal" evidence="5">
    <location>
        <begin position="17"/>
        <end position="157"/>
    </location>
</feature>
<reference evidence="6 7" key="1">
    <citation type="submission" date="2016-08" db="EMBL/GenBank/DDBJ databases">
        <title>A Parts List for Fungal Cellulosomes Revealed by Comparative Genomics.</title>
        <authorList>
            <consortium name="DOE Joint Genome Institute"/>
            <person name="Haitjema C.H."/>
            <person name="Gilmore S.P."/>
            <person name="Henske J.K."/>
            <person name="Solomon K.V."/>
            <person name="De Groot R."/>
            <person name="Kuo A."/>
            <person name="Mondo S.J."/>
            <person name="Salamov A.A."/>
            <person name="Labutti K."/>
            <person name="Zhao Z."/>
            <person name="Chiniquy J."/>
            <person name="Barry K."/>
            <person name="Brewer H.M."/>
            <person name="Purvine S.O."/>
            <person name="Wright A.T."/>
            <person name="Boxma B."/>
            <person name="Van Alen T."/>
            <person name="Hackstein J.H."/>
            <person name="Baker S.E."/>
            <person name="Grigoriev I.V."/>
            <person name="O'Malley M.A."/>
        </authorList>
    </citation>
    <scope>NUCLEOTIDE SEQUENCE [LARGE SCALE GENOMIC DNA]</scope>
    <source>
        <strain evidence="6 7">S4</strain>
    </source>
</reference>
<dbReference type="InterPro" id="IPR045075">
    <property type="entry name" value="Syf1-like"/>
</dbReference>
<evidence type="ECO:0000313" key="7">
    <source>
        <dbReference type="Proteomes" id="UP000193944"/>
    </source>
</evidence>
<feature type="compositionally biased region" description="Basic and acidic residues" evidence="4">
    <location>
        <begin position="95"/>
        <end position="107"/>
    </location>
</feature>
<evidence type="ECO:0000256" key="1">
    <source>
        <dbReference type="ARBA" id="ARBA00004123"/>
    </source>
</evidence>
<dbReference type="SMART" id="SM00386">
    <property type="entry name" value="HAT"/>
    <property type="match status" value="14"/>
</dbReference>
<dbReference type="FunFam" id="1.25.40.10:FF:001362">
    <property type="entry name" value="RNA splicing factor"/>
    <property type="match status" value="1"/>
</dbReference>
<dbReference type="InterPro" id="IPR011990">
    <property type="entry name" value="TPR-like_helical_dom_sf"/>
</dbReference>
<feature type="compositionally biased region" description="Acidic residues" evidence="4">
    <location>
        <begin position="59"/>
        <end position="72"/>
    </location>
</feature>
<dbReference type="InterPro" id="IPR003107">
    <property type="entry name" value="HAT"/>
</dbReference>
<dbReference type="InterPro" id="IPR010491">
    <property type="entry name" value="PRP1_N"/>
</dbReference>
<keyword evidence="7" id="KW-1185">Reference proteome</keyword>
<sequence>MWQFQSSVVKDFMQRQAPPNYVAGLGRGATGFTTRSDIGPAREMSEITPAQAEKFKDEQNEEDGGDNQDLDNETGLFATAPYEADDEEADQIYGEIDKKMDERRKKRREERERQELLKFRAERPKIQQQFADLKRGLSTITDDEWNNIPEVGDLVRKKSRKSAQNNMRERYTPVPDSVLRSATQSTEYVSQLDSRQQLYGGLTTPADSISASTSSSTTDFEQFGRARDKVLGIKLDQISDSVTGQTTIDPKGYLTDLNSVVVKSDAEISDMKKARMLLKSVITTNPKNAPGWIAAARLEEFAGKIVAARDIIGKGCEECPKSEDVWLEAARLNNVDNAKIILANAVKHIPQSVRLWLRAMSLETEVRNKKRVIRRSLEFIPNSVKLWKTAISMEEDPNDAKILLSRAVECVPLSVELWLAFARLEKDYTNAKAILNKAGRLLPTSFELYIAAARLEEEQGNEERLDKIIKNSFKKFSISSNILDREQWLKEAEKCEEEEHVSTCQAIIRNTIGLGLEEEDKKATWMEDAESCIAHGTYETARAIYAYALKEFPNKKSIWRRAAFLEKAHGTREQLEELLQRAVKHCPQAEVLWLMGAKEKWLAGDIDGARGILEEAFRANPNSEQIWLAAIKLESENGEHSRARILLENARESASTERVWMKSVVLERQLKEYEAALDLLKTAVIKYPKFDKLWMIYGQIYQDDLKKISEARQTYNKGLKNCPKSIPLWLLTSRLEEQAGYLIKARATLEKGRLLNPKIPELWCEAVRLENRSGNTSMAKALIAKALQECPTSGLLWSEAILMEPRPQRKSRSTDALKKTDNHPQVIVTVARLFWAERKVEKARNWFNRAVKTDADIGDHWAWYLKFEMQHGDSPKQLDVIKRCVEAEPHHGELWCKISKDMKNVGKSTEQILLEVTSHISNTL</sequence>
<organism evidence="6 7">
    <name type="scientific">Anaeromyces robustus</name>
    <dbReference type="NCBI Taxonomy" id="1754192"/>
    <lineage>
        <taxon>Eukaryota</taxon>
        <taxon>Fungi</taxon>
        <taxon>Fungi incertae sedis</taxon>
        <taxon>Chytridiomycota</taxon>
        <taxon>Chytridiomycota incertae sedis</taxon>
        <taxon>Neocallimastigomycetes</taxon>
        <taxon>Neocallimastigales</taxon>
        <taxon>Neocallimastigaceae</taxon>
        <taxon>Anaeromyces</taxon>
    </lineage>
</organism>
<name>A0A1Y1X2M5_9FUNG</name>
<dbReference type="FunFam" id="1.25.40.10:FF:000649">
    <property type="entry name" value="mRNA splicing factor (Prp1/Zer1), putative"/>
    <property type="match status" value="1"/>
</dbReference>
<evidence type="ECO:0000256" key="2">
    <source>
        <dbReference type="ARBA" id="ARBA00022737"/>
    </source>
</evidence>
<dbReference type="SUPFAM" id="SSF48452">
    <property type="entry name" value="TPR-like"/>
    <property type="match status" value="4"/>
</dbReference>
<evidence type="ECO:0000313" key="6">
    <source>
        <dbReference type="EMBL" id="ORX79888.1"/>
    </source>
</evidence>
<dbReference type="Gene3D" id="1.25.40.10">
    <property type="entry name" value="Tetratricopeptide repeat domain"/>
    <property type="match status" value="3"/>
</dbReference>
<protein>
    <recommendedName>
        <fullName evidence="5">PRP1 splicing factor N-terminal domain-containing protein</fullName>
    </recommendedName>
</protein>
<dbReference type="PANTHER" id="PTHR11246">
    <property type="entry name" value="PRE-MRNA SPLICING FACTOR"/>
    <property type="match status" value="1"/>
</dbReference>
<dbReference type="GO" id="GO:0071013">
    <property type="term" value="C:catalytic step 2 spliceosome"/>
    <property type="evidence" value="ECO:0007669"/>
    <property type="project" value="TreeGrafter"/>
</dbReference>
<dbReference type="Pfam" id="PF06424">
    <property type="entry name" value="PRP1_N"/>
    <property type="match status" value="1"/>
</dbReference>
<accession>A0A1Y1X2M5</accession>
<evidence type="ECO:0000256" key="3">
    <source>
        <dbReference type="ARBA" id="ARBA00023242"/>
    </source>
</evidence>
<comment type="caution">
    <text evidence="6">The sequence shown here is derived from an EMBL/GenBank/DDBJ whole genome shotgun (WGS) entry which is preliminary data.</text>
</comment>
<reference evidence="6 7" key="2">
    <citation type="submission" date="2016-08" db="EMBL/GenBank/DDBJ databases">
        <title>Pervasive Adenine N6-methylation of Active Genes in Fungi.</title>
        <authorList>
            <consortium name="DOE Joint Genome Institute"/>
            <person name="Mondo S.J."/>
            <person name="Dannebaum R.O."/>
            <person name="Kuo R.C."/>
            <person name="Labutti K."/>
            <person name="Haridas S."/>
            <person name="Kuo A."/>
            <person name="Salamov A."/>
            <person name="Ahrendt S.R."/>
            <person name="Lipzen A."/>
            <person name="Sullivan W."/>
            <person name="Andreopoulos W.B."/>
            <person name="Clum A."/>
            <person name="Lindquist E."/>
            <person name="Daum C."/>
            <person name="Ramamoorthy G.K."/>
            <person name="Gryganskyi A."/>
            <person name="Culley D."/>
            <person name="Magnuson J.K."/>
            <person name="James T.Y."/>
            <person name="O'Malley M.A."/>
            <person name="Stajich J.E."/>
            <person name="Spatafora J.W."/>
            <person name="Visel A."/>
            <person name="Grigoriev I.V."/>
        </authorList>
    </citation>
    <scope>NUCLEOTIDE SEQUENCE [LARGE SCALE GENOMIC DNA]</scope>
    <source>
        <strain evidence="6 7">S4</strain>
    </source>
</reference>
<dbReference type="Proteomes" id="UP000193944">
    <property type="component" value="Unassembled WGS sequence"/>
</dbReference>
<dbReference type="PANTHER" id="PTHR11246:SF1">
    <property type="entry name" value="PRE-MRNA-PROCESSING FACTOR 6"/>
    <property type="match status" value="1"/>
</dbReference>
<proteinExistence type="predicted"/>
<dbReference type="GO" id="GO:0046540">
    <property type="term" value="C:U4/U6 x U5 tri-snRNP complex"/>
    <property type="evidence" value="ECO:0007669"/>
    <property type="project" value="EnsemblFungi"/>
</dbReference>
<feature type="region of interest" description="Disordered" evidence="4">
    <location>
        <begin position="28"/>
        <end position="107"/>
    </location>
</feature>
<dbReference type="EMBL" id="MCFG01000161">
    <property type="protein sequence ID" value="ORX79888.1"/>
    <property type="molecule type" value="Genomic_DNA"/>
</dbReference>
<comment type="subcellular location">
    <subcellularLocation>
        <location evidence="1">Nucleus</location>
    </subcellularLocation>
</comment>
<dbReference type="GO" id="GO:0045292">
    <property type="term" value="P:mRNA cis splicing, via spliceosome"/>
    <property type="evidence" value="ECO:0007669"/>
    <property type="project" value="EnsemblFungi"/>
</dbReference>
<evidence type="ECO:0000259" key="5">
    <source>
        <dbReference type="Pfam" id="PF06424"/>
    </source>
</evidence>
<dbReference type="OrthoDB" id="440128at2759"/>
<dbReference type="FunFam" id="1.25.40.10:FF:000384">
    <property type="entry name" value="Probable pre-mRNA splicing factor prp1"/>
    <property type="match status" value="1"/>
</dbReference>
<gene>
    <name evidence="6" type="ORF">BCR32DRAFT_327918</name>
</gene>
<dbReference type="STRING" id="1754192.A0A1Y1X2M5"/>
<evidence type="ECO:0000256" key="4">
    <source>
        <dbReference type="SAM" id="MobiDB-lite"/>
    </source>
</evidence>
<dbReference type="AlphaFoldDB" id="A0A1Y1X2M5"/>
<dbReference type="Pfam" id="PF14559">
    <property type="entry name" value="TPR_19"/>
    <property type="match status" value="1"/>
</dbReference>
<dbReference type="GO" id="GO:0000244">
    <property type="term" value="P:spliceosomal tri-snRNP complex assembly"/>
    <property type="evidence" value="ECO:0007669"/>
    <property type="project" value="TreeGrafter"/>
</dbReference>